<dbReference type="NCBIfam" id="NF040903">
    <property type="entry name" value="GguC"/>
    <property type="match status" value="1"/>
</dbReference>
<dbReference type="HOGENOM" id="CLU_061561_0_0_5"/>
<organism evidence="1 2">
    <name type="scientific">Brucella intermedia LMG 3301</name>
    <dbReference type="NCBI Taxonomy" id="641118"/>
    <lineage>
        <taxon>Bacteria</taxon>
        <taxon>Pseudomonadati</taxon>
        <taxon>Pseudomonadota</taxon>
        <taxon>Alphaproteobacteria</taxon>
        <taxon>Hyphomicrobiales</taxon>
        <taxon>Brucellaceae</taxon>
        <taxon>Brucella/Ochrobactrum group</taxon>
        <taxon>Brucella</taxon>
    </lineage>
</organism>
<dbReference type="Proteomes" id="UP000004386">
    <property type="component" value="Unassembled WGS sequence"/>
</dbReference>
<dbReference type="Gene3D" id="3.90.850.10">
    <property type="entry name" value="Fumarylacetoacetase-like, C-terminal domain"/>
    <property type="match status" value="1"/>
</dbReference>
<dbReference type="PIRSF" id="PIRSF033905">
    <property type="entry name" value="UCP033905"/>
    <property type="match status" value="1"/>
</dbReference>
<proteinExistence type="predicted"/>
<sequence length="337" mass="36161">MRKTGGLMLRLVQFRDESGEMRVAACNDEGAAHVVRGVATTYELASAAIAAGVSLEEQVAKSGKGEAVDIDAALAAGRVGLPITHADPAHLIVAGTGLTHLGSADGRDKMHKAAQAAEKPTDSMRMFLMGVEGGKPQPGETGVQPEWFYKGDGSALVATGGELVSPSFAEDGGEEPELAGIYLIGPDGTPFRLGFCLANEFSDHVTEKQNYLWLAHSKLRQAALGPELYVGALPDHVEGVSRIRRGDEIIFEKPFLSGEANMSHTIANLEHHHFKYELFRRPGDIHVHFFGTATLSFSEGVKTETGDRFEISAKPFRYPLVNRLAQASAEDVVVKAL</sequence>
<dbReference type="SUPFAM" id="SSF56529">
    <property type="entry name" value="FAH"/>
    <property type="match status" value="1"/>
</dbReference>
<gene>
    <name evidence="1" type="ORF">OINT_1001854</name>
</gene>
<accession>C4WGB7</accession>
<dbReference type="InterPro" id="IPR036663">
    <property type="entry name" value="Fumarylacetoacetase_C_sf"/>
</dbReference>
<evidence type="ECO:0000313" key="1">
    <source>
        <dbReference type="EMBL" id="EEQ96424.1"/>
    </source>
</evidence>
<name>C4WGB7_9HYPH</name>
<dbReference type="AlphaFoldDB" id="C4WGB7"/>
<protein>
    <recommendedName>
        <fullName evidence="3">Sugar transporter</fullName>
    </recommendedName>
</protein>
<evidence type="ECO:0000313" key="2">
    <source>
        <dbReference type="Proteomes" id="UP000004386"/>
    </source>
</evidence>
<dbReference type="GO" id="GO:0003824">
    <property type="term" value="F:catalytic activity"/>
    <property type="evidence" value="ECO:0007669"/>
    <property type="project" value="InterPro"/>
</dbReference>
<evidence type="ECO:0008006" key="3">
    <source>
        <dbReference type="Google" id="ProtNLM"/>
    </source>
</evidence>
<comment type="caution">
    <text evidence="1">The sequence shown here is derived from an EMBL/GenBank/DDBJ whole genome shotgun (WGS) entry which is preliminary data.</text>
</comment>
<reference evidence="1 2" key="1">
    <citation type="submission" date="2009-05" db="EMBL/GenBank/DDBJ databases">
        <authorList>
            <person name="Setubal J.C."/>
            <person name="Boyle S."/>
            <person name="Crasta O.R."/>
            <person name="Gillespie J.J."/>
            <person name="Kenyon R.W."/>
            <person name="Lu J."/>
            <person name="Mane S."/>
            <person name="Nagrani S."/>
            <person name="Shallom J.M."/>
            <person name="Shallom S."/>
            <person name="Shukla M."/>
            <person name="Snyder E.E."/>
            <person name="Sobral B.W."/>
            <person name="Wattam A.R."/>
            <person name="Will R."/>
            <person name="Williams K."/>
            <person name="Yoo H."/>
            <person name="Munk C."/>
            <person name="Tapia R."/>
            <person name="Green L."/>
            <person name="Rogers Y."/>
            <person name="Detter J.C."/>
            <person name="Bruce D."/>
            <person name="Brettin T.S."/>
            <person name="Tsolis R."/>
        </authorList>
    </citation>
    <scope>NUCLEOTIDE SEQUENCE [LARGE SCALE GENOMIC DNA]</scope>
    <source>
        <strain evidence="1 2">LMG 3301</strain>
    </source>
</reference>
<dbReference type="EMBL" id="ACQA01000001">
    <property type="protein sequence ID" value="EEQ96424.1"/>
    <property type="molecule type" value="Genomic_DNA"/>
</dbReference>
<dbReference type="InterPro" id="IPR009645">
    <property type="entry name" value="GguC"/>
</dbReference>